<name>A0A939SJW4_STAXY</name>
<comment type="caution">
    <text evidence="1">The sequence shown here is derived from an EMBL/GenBank/DDBJ whole genome shotgun (WGS) entry which is preliminary data.</text>
</comment>
<organism evidence="1">
    <name type="scientific">Staphylococcus xylosus</name>
    <dbReference type="NCBI Taxonomy" id="1288"/>
    <lineage>
        <taxon>Bacteria</taxon>
        <taxon>Bacillati</taxon>
        <taxon>Bacillota</taxon>
        <taxon>Bacilli</taxon>
        <taxon>Bacillales</taxon>
        <taxon>Staphylococcaceae</taxon>
        <taxon>Staphylococcus</taxon>
    </lineage>
</organism>
<evidence type="ECO:0000313" key="1">
    <source>
        <dbReference type="EMBL" id="MBO1919790.1"/>
    </source>
</evidence>
<accession>A0A939SJW4</accession>
<protein>
    <submittedName>
        <fullName evidence="1">Uncharacterized protein</fullName>
    </submittedName>
</protein>
<reference evidence="1" key="1">
    <citation type="submission" date="2021-03" db="EMBL/GenBank/DDBJ databases">
        <title>Molecular epidemiology and mechanisms of colistin and carbapenem resistance in Enterobacteriaceae from clinical isolates, the environment and porcine samples in Pretoria, South Africa.</title>
        <authorList>
            <person name="Bogoshi D."/>
            <person name="Mbelle N.M."/>
            <person name="Naidoo V."/>
            <person name="Osei Sekyere J."/>
        </authorList>
    </citation>
    <scope>NUCLEOTIDE SEQUENCE</scope>
    <source>
        <strain evidence="1">ESB009</strain>
    </source>
</reference>
<gene>
    <name evidence="1" type="ORF">J4710_02510</name>
</gene>
<proteinExistence type="predicted"/>
<sequence>MVPFRLKFSYKNESAYKLIKGGTGRTARRIMEGNAVIPISLMDGK</sequence>
<dbReference type="AlphaFoldDB" id="A0A939SJW4"/>
<dbReference type="EMBL" id="JAGETT010000010">
    <property type="protein sequence ID" value="MBO1919790.1"/>
    <property type="molecule type" value="Genomic_DNA"/>
</dbReference>